<dbReference type="InterPro" id="IPR051543">
    <property type="entry name" value="Serine_Peptidase_S9A"/>
</dbReference>
<reference evidence="4 5" key="1">
    <citation type="journal article" date="2018" name="Science">
        <title>The opium poppy genome and morphinan production.</title>
        <authorList>
            <person name="Guo L."/>
            <person name="Winzer T."/>
            <person name="Yang X."/>
            <person name="Li Y."/>
            <person name="Ning Z."/>
            <person name="He Z."/>
            <person name="Teodor R."/>
            <person name="Lu Y."/>
            <person name="Bowser T.A."/>
            <person name="Graham I.A."/>
            <person name="Ye K."/>
        </authorList>
    </citation>
    <scope>NUCLEOTIDE SEQUENCE [LARGE SCALE GENOMIC DNA]</scope>
    <source>
        <strain evidence="5">cv. HN1</strain>
        <tissue evidence="4">Leaves</tissue>
    </source>
</reference>
<feature type="region of interest" description="Disordered" evidence="2">
    <location>
        <begin position="29"/>
        <end position="57"/>
    </location>
</feature>
<accession>A0A4Y7K5E4</accession>
<gene>
    <name evidence="4" type="ORF">C5167_010828</name>
</gene>
<name>A0A4Y7K5E4_PAPSO</name>
<evidence type="ECO:0000313" key="4">
    <source>
        <dbReference type="EMBL" id="RZC67139.1"/>
    </source>
</evidence>
<comment type="similarity">
    <text evidence="1">Belongs to the peptidase S9A family.</text>
</comment>
<sequence>MAQFLKFMVNKNQNLTNIKLLVRFIHRKPSKQQKPPPVPPPKPPNPPQKPVSFSHHDETWEDPYSWMTNLDDKVAMRHMDVYMEQEEKYTEAVMSDTERIQNRLQAEMAVRINSHLSSVPMKWGPWLYYRRVEEGKQYQVLCRRSVKLNEEFISNSSPFAGFDFTAGKRIEQKLLDYNQEAERFGGYAYEELSEISPDHRFLAYTMYDKENDCFKLSVRDLSSSSLFKKPGVDRVAGFKLSVRDLENHCFIQ</sequence>
<feature type="compositionally biased region" description="Pro residues" evidence="2">
    <location>
        <begin position="34"/>
        <end position="49"/>
    </location>
</feature>
<evidence type="ECO:0000256" key="2">
    <source>
        <dbReference type="SAM" id="MobiDB-lite"/>
    </source>
</evidence>
<dbReference type="Gramene" id="RZC67139">
    <property type="protein sequence ID" value="RZC67139"/>
    <property type="gene ID" value="C5167_010828"/>
</dbReference>
<dbReference type="InterPro" id="IPR029058">
    <property type="entry name" value="AB_hydrolase_fold"/>
</dbReference>
<dbReference type="EMBL" id="CM010720">
    <property type="protein sequence ID" value="RZC67139.1"/>
    <property type="molecule type" value="Genomic_DNA"/>
</dbReference>
<dbReference type="PANTHER" id="PTHR11757">
    <property type="entry name" value="PROTEASE FAMILY S9A OLIGOPEPTIDASE"/>
    <property type="match status" value="1"/>
</dbReference>
<dbReference type="GO" id="GO:0004252">
    <property type="term" value="F:serine-type endopeptidase activity"/>
    <property type="evidence" value="ECO:0007669"/>
    <property type="project" value="InterPro"/>
</dbReference>
<feature type="domain" description="Peptidase S9A N-terminal" evidence="3">
    <location>
        <begin position="49"/>
        <end position="225"/>
    </location>
</feature>
<protein>
    <recommendedName>
        <fullName evidence="3">Peptidase S9A N-terminal domain-containing protein</fullName>
    </recommendedName>
</protein>
<dbReference type="Gene3D" id="3.40.50.1820">
    <property type="entry name" value="alpha/beta hydrolase"/>
    <property type="match status" value="1"/>
</dbReference>
<organism evidence="4 5">
    <name type="scientific">Papaver somniferum</name>
    <name type="common">Opium poppy</name>
    <dbReference type="NCBI Taxonomy" id="3469"/>
    <lineage>
        <taxon>Eukaryota</taxon>
        <taxon>Viridiplantae</taxon>
        <taxon>Streptophyta</taxon>
        <taxon>Embryophyta</taxon>
        <taxon>Tracheophyta</taxon>
        <taxon>Spermatophyta</taxon>
        <taxon>Magnoliopsida</taxon>
        <taxon>Ranunculales</taxon>
        <taxon>Papaveraceae</taxon>
        <taxon>Papaveroideae</taxon>
        <taxon>Papaver</taxon>
    </lineage>
</organism>
<dbReference type="InterPro" id="IPR023302">
    <property type="entry name" value="Pept_S9A_N"/>
</dbReference>
<keyword evidence="5" id="KW-1185">Reference proteome</keyword>
<dbReference type="PANTHER" id="PTHR11757:SF19">
    <property type="entry name" value="PROLYL ENDOPEPTIDASE-LIKE"/>
    <property type="match status" value="1"/>
</dbReference>
<evidence type="ECO:0000259" key="3">
    <source>
        <dbReference type="Pfam" id="PF02897"/>
    </source>
</evidence>
<dbReference type="AlphaFoldDB" id="A0A4Y7K5E4"/>
<dbReference type="OMA" id="VAFRENC"/>
<dbReference type="Gene3D" id="2.130.10.120">
    <property type="entry name" value="Prolyl oligopeptidase, N-terminal domain"/>
    <property type="match status" value="1"/>
</dbReference>
<dbReference type="SUPFAM" id="SSF50993">
    <property type="entry name" value="Peptidase/esterase 'gauge' domain"/>
    <property type="match status" value="1"/>
</dbReference>
<evidence type="ECO:0000313" key="5">
    <source>
        <dbReference type="Proteomes" id="UP000316621"/>
    </source>
</evidence>
<dbReference type="STRING" id="3469.A0A4Y7K5E4"/>
<proteinExistence type="inferred from homology"/>
<evidence type="ECO:0000256" key="1">
    <source>
        <dbReference type="ARBA" id="ARBA00005228"/>
    </source>
</evidence>
<dbReference type="Pfam" id="PF02897">
    <property type="entry name" value="Peptidase_S9_N"/>
    <property type="match status" value="1"/>
</dbReference>
<dbReference type="Proteomes" id="UP000316621">
    <property type="component" value="Chromosome 6"/>
</dbReference>